<organism evidence="2 3">
    <name type="scientific">Sphingobium nicotianae</name>
    <dbReference type="NCBI Taxonomy" id="2782607"/>
    <lineage>
        <taxon>Bacteria</taxon>
        <taxon>Pseudomonadati</taxon>
        <taxon>Pseudomonadota</taxon>
        <taxon>Alphaproteobacteria</taxon>
        <taxon>Sphingomonadales</taxon>
        <taxon>Sphingomonadaceae</taxon>
        <taxon>Sphingobium</taxon>
    </lineage>
</organism>
<feature type="transmembrane region" description="Helical" evidence="1">
    <location>
        <begin position="176"/>
        <end position="196"/>
    </location>
</feature>
<dbReference type="NCBIfam" id="NF038065">
    <property type="entry name" value="Pr6Pr"/>
    <property type="match status" value="1"/>
</dbReference>
<sequence length="219" mass="23392">MTLSPVARIAAFLVALIAVAGLAIQVTVSLEKTGAVPAALWSMLRFFTIIGNGVTALVLLGAALGLRWPSRPAVLGGVTLIMGLIGVVYATLLRNTEHLVGHAQIANYLMHYAMPAAIAPFWLLLVPKGGLTRIDPLNWALLPLAYFPYALVRAHLDGKYPYPFINVAQLGWAHVLTTAAIITMAFLLTGLAMVWLDRMLGRSRKAKAPVEAAAMASEA</sequence>
<feature type="transmembrane region" description="Helical" evidence="1">
    <location>
        <begin position="73"/>
        <end position="93"/>
    </location>
</feature>
<evidence type="ECO:0000313" key="3">
    <source>
        <dbReference type="Proteomes" id="UP001138757"/>
    </source>
</evidence>
<feature type="transmembrane region" description="Helical" evidence="1">
    <location>
        <begin position="39"/>
        <end position="66"/>
    </location>
</feature>
<accession>A0A9X1DAK7</accession>
<keyword evidence="1" id="KW-0472">Membrane</keyword>
<evidence type="ECO:0000256" key="1">
    <source>
        <dbReference type="SAM" id="Phobius"/>
    </source>
</evidence>
<evidence type="ECO:0000313" key="2">
    <source>
        <dbReference type="EMBL" id="MBT2186411.1"/>
    </source>
</evidence>
<reference evidence="2" key="1">
    <citation type="submission" date="2021-05" db="EMBL/GenBank/DDBJ databases">
        <title>Genome of Sphingobium sp. strain.</title>
        <authorList>
            <person name="Fan R."/>
        </authorList>
    </citation>
    <scope>NUCLEOTIDE SEQUENCE</scope>
    <source>
        <strain evidence="2">H33</strain>
    </source>
</reference>
<name>A0A9X1DAK7_9SPHN</name>
<dbReference type="Proteomes" id="UP001138757">
    <property type="component" value="Unassembled WGS sequence"/>
</dbReference>
<dbReference type="RefSeq" id="WP_214622153.1">
    <property type="nucleotide sequence ID" value="NZ_JAHGAW010000003.1"/>
</dbReference>
<keyword evidence="1" id="KW-1133">Transmembrane helix</keyword>
<keyword evidence="1" id="KW-0812">Transmembrane</keyword>
<dbReference type="EMBL" id="JAHGAW010000003">
    <property type="protein sequence ID" value="MBT2186411.1"/>
    <property type="molecule type" value="Genomic_DNA"/>
</dbReference>
<keyword evidence="3" id="KW-1185">Reference proteome</keyword>
<dbReference type="AlphaFoldDB" id="A0A9X1DAK7"/>
<feature type="transmembrane region" description="Helical" evidence="1">
    <location>
        <begin position="137"/>
        <end position="156"/>
    </location>
</feature>
<comment type="caution">
    <text evidence="2">The sequence shown here is derived from an EMBL/GenBank/DDBJ whole genome shotgun (WGS) entry which is preliminary data.</text>
</comment>
<feature type="transmembrane region" description="Helical" evidence="1">
    <location>
        <begin position="105"/>
        <end position="125"/>
    </location>
</feature>
<gene>
    <name evidence="2" type="ORF">KK488_05560</name>
</gene>
<proteinExistence type="predicted"/>
<protein>
    <submittedName>
        <fullName evidence="2">Pr6Pr family membrane protein</fullName>
    </submittedName>
</protein>
<dbReference type="InterPro" id="IPR049713">
    <property type="entry name" value="Pr6Pr-like"/>
</dbReference>